<evidence type="ECO:0000256" key="2">
    <source>
        <dbReference type="SAM" id="SignalP"/>
    </source>
</evidence>
<dbReference type="AlphaFoldDB" id="A0AAU9KAC2"/>
<feature type="transmembrane region" description="Helical" evidence="1">
    <location>
        <begin position="258"/>
        <end position="278"/>
    </location>
</feature>
<organism evidence="3 4">
    <name type="scientific">Blepharisma stoltei</name>
    <dbReference type="NCBI Taxonomy" id="1481888"/>
    <lineage>
        <taxon>Eukaryota</taxon>
        <taxon>Sar</taxon>
        <taxon>Alveolata</taxon>
        <taxon>Ciliophora</taxon>
        <taxon>Postciliodesmatophora</taxon>
        <taxon>Heterotrichea</taxon>
        <taxon>Heterotrichida</taxon>
        <taxon>Blepharismidae</taxon>
        <taxon>Blepharisma</taxon>
    </lineage>
</organism>
<evidence type="ECO:0000313" key="4">
    <source>
        <dbReference type="Proteomes" id="UP001162131"/>
    </source>
</evidence>
<feature type="transmembrane region" description="Helical" evidence="1">
    <location>
        <begin position="203"/>
        <end position="224"/>
    </location>
</feature>
<evidence type="ECO:0000256" key="1">
    <source>
        <dbReference type="SAM" id="Phobius"/>
    </source>
</evidence>
<feature type="transmembrane region" description="Helical" evidence="1">
    <location>
        <begin position="137"/>
        <end position="159"/>
    </location>
</feature>
<feature type="transmembrane region" description="Helical" evidence="1">
    <location>
        <begin position="96"/>
        <end position="117"/>
    </location>
</feature>
<feature type="transmembrane region" description="Helical" evidence="1">
    <location>
        <begin position="318"/>
        <end position="335"/>
    </location>
</feature>
<gene>
    <name evidence="3" type="ORF">BSTOLATCC_MIC62581</name>
</gene>
<accession>A0AAU9KAC2</accession>
<proteinExistence type="predicted"/>
<feature type="signal peptide" evidence="2">
    <location>
        <begin position="1"/>
        <end position="20"/>
    </location>
</feature>
<reference evidence="3" key="1">
    <citation type="submission" date="2021-09" db="EMBL/GenBank/DDBJ databases">
        <authorList>
            <consortium name="AG Swart"/>
            <person name="Singh M."/>
            <person name="Singh A."/>
            <person name="Seah K."/>
            <person name="Emmerich C."/>
        </authorList>
    </citation>
    <scope>NUCLEOTIDE SEQUENCE</scope>
    <source>
        <strain evidence="3">ATCC30299</strain>
    </source>
</reference>
<keyword evidence="1" id="KW-0472">Membrane</keyword>
<keyword evidence="4" id="KW-1185">Reference proteome</keyword>
<evidence type="ECO:0008006" key="5">
    <source>
        <dbReference type="Google" id="ProtNLM"/>
    </source>
</evidence>
<keyword evidence="1" id="KW-0812">Transmembrane</keyword>
<keyword evidence="2" id="KW-0732">Signal</keyword>
<sequence length="340" mass="40622">MLGIIIKILFLLLVNYKSFGLWNIKEIFSERFTRKIKWLFSISYITLYADEKIFSKISYFIPIDNIYQFHNIFDRINSLIVESFIISEYCQESRTWISSFLTFCFYVSGTLSFILSFKKSLKNCLILGIINTISLDYCMQTYTTSILKFIMSSLIFLIYQRKRRQYSHLNLYDLYKFCHLISFFSFILYLLGLKISKLYIMKCALSGVAQLACLILIFCIYIYYLRDICRSLDVSCPEIIQHYHAAAIDRENLYLKIIFLYSNFILNLISMILLYDLITIFVDKSWVFKEELYFIGAGFTGFILNYPESEQYDLWEKVSNFLGVYSYLLILKYWFNNYIF</sequence>
<feature type="transmembrane region" description="Helical" evidence="1">
    <location>
        <begin position="174"/>
        <end position="191"/>
    </location>
</feature>
<keyword evidence="1" id="KW-1133">Transmembrane helix</keyword>
<dbReference type="EMBL" id="CAJZBQ010000060">
    <property type="protein sequence ID" value="CAG9335000.1"/>
    <property type="molecule type" value="Genomic_DNA"/>
</dbReference>
<comment type="caution">
    <text evidence="3">The sequence shown here is derived from an EMBL/GenBank/DDBJ whole genome shotgun (WGS) entry which is preliminary data.</text>
</comment>
<name>A0AAU9KAC2_9CILI</name>
<evidence type="ECO:0000313" key="3">
    <source>
        <dbReference type="EMBL" id="CAG9335000.1"/>
    </source>
</evidence>
<feature type="chain" id="PRO_5043908407" description="Microsporidial 8TM transmembrane domain-containing protein" evidence="2">
    <location>
        <begin position="21"/>
        <end position="340"/>
    </location>
</feature>
<protein>
    <recommendedName>
        <fullName evidence="5">Microsporidial 8TM transmembrane domain-containing protein</fullName>
    </recommendedName>
</protein>
<dbReference type="Proteomes" id="UP001162131">
    <property type="component" value="Unassembled WGS sequence"/>
</dbReference>